<evidence type="ECO:0000313" key="2">
    <source>
        <dbReference type="EMBL" id="KST62702.1"/>
    </source>
</evidence>
<comment type="caution">
    <text evidence="2">The sequence shown here is derived from an EMBL/GenBank/DDBJ whole genome shotgun (WGS) entry which is preliminary data.</text>
</comment>
<dbReference type="InterPro" id="IPR020360">
    <property type="entry name" value="Uncharacterised_alr2393"/>
</dbReference>
<evidence type="ECO:0008006" key="4">
    <source>
        <dbReference type="Google" id="ProtNLM"/>
    </source>
</evidence>
<feature type="transmembrane region" description="Helical" evidence="1">
    <location>
        <begin position="83"/>
        <end position="103"/>
    </location>
</feature>
<dbReference type="EMBL" id="LMTZ01000151">
    <property type="protein sequence ID" value="KST62702.1"/>
    <property type="molecule type" value="Genomic_DNA"/>
</dbReference>
<feature type="transmembrane region" description="Helical" evidence="1">
    <location>
        <begin position="54"/>
        <end position="71"/>
    </location>
</feature>
<dbReference type="Proteomes" id="UP000053372">
    <property type="component" value="Unassembled WGS sequence"/>
</dbReference>
<proteinExistence type="predicted"/>
<gene>
    <name evidence="2" type="ORF">BC008_38405</name>
</gene>
<dbReference type="Pfam" id="PF17310">
    <property type="entry name" value="DUF5357"/>
    <property type="match status" value="1"/>
</dbReference>
<dbReference type="RefSeq" id="WP_036265252.1">
    <property type="nucleotide sequence ID" value="NZ_LMTZ01000151.1"/>
</dbReference>
<name>A0A0V7ZDW8_9CYAN</name>
<reference evidence="2 3" key="1">
    <citation type="journal article" date="2015" name="Genome Announc.">
        <title>Draft Genome of the Euendolithic (true boring) Cyanobacterium Mastigocoleus testarum strain BC008.</title>
        <authorList>
            <person name="Guida B.S."/>
            <person name="Garcia-Pichel F."/>
        </authorList>
    </citation>
    <scope>NUCLEOTIDE SEQUENCE [LARGE SCALE GENOMIC DNA]</scope>
    <source>
        <strain evidence="2 3">BC008</strain>
    </source>
</reference>
<feature type="transmembrane region" description="Helical" evidence="1">
    <location>
        <begin position="28"/>
        <end position="48"/>
    </location>
</feature>
<sequence length="361" mass="41175">MILLKSIFGFFEELFKPIIDLLVPKKAYAWQTLIYLSIFSFITSYFAIGTIRYLIEYFGWFFLIAGTAWSTTDKPVTIPATNMPIGALITSAFVSVFLFSRFFNGNSDIIQPVSVVVWPTLAAVITAIPEFFEGSGTDVKRQLPKLLVRQQILVLLSVCMMISCWIQFYYVIDDWFDKYPTVKAEVENFGGSKLILHRGETPLLNIQDGEQRKIQFILPKNGAELLNKLSPKVRQQLNERPWGEVERWLLDSVNKGKEDKPIGRLAQQVKQEVLKLSPEKGFWSIEPRVSNTKTGYKLDLLAIWNAPSFMSDKYYLQKSCEITPFAKQLKDDADENATVNVAEIECQSNVSFIPKKPPAKN</sequence>
<feature type="transmembrane region" description="Helical" evidence="1">
    <location>
        <begin position="109"/>
        <end position="132"/>
    </location>
</feature>
<dbReference type="OrthoDB" id="527058at2"/>
<accession>A0A0V7ZDW8</accession>
<dbReference type="AlphaFoldDB" id="A0A0V7ZDW8"/>
<keyword evidence="3" id="KW-1185">Reference proteome</keyword>
<protein>
    <recommendedName>
        <fullName evidence="4">DUF5357 domain-containing protein</fullName>
    </recommendedName>
</protein>
<keyword evidence="1" id="KW-0812">Transmembrane</keyword>
<dbReference type="NCBIfam" id="NF037953">
    <property type="entry name" value="frad"/>
    <property type="match status" value="1"/>
</dbReference>
<evidence type="ECO:0000256" key="1">
    <source>
        <dbReference type="SAM" id="Phobius"/>
    </source>
</evidence>
<organism evidence="2 3">
    <name type="scientific">Mastigocoleus testarum BC008</name>
    <dbReference type="NCBI Taxonomy" id="371196"/>
    <lineage>
        <taxon>Bacteria</taxon>
        <taxon>Bacillati</taxon>
        <taxon>Cyanobacteriota</taxon>
        <taxon>Cyanophyceae</taxon>
        <taxon>Nostocales</taxon>
        <taxon>Hapalosiphonaceae</taxon>
        <taxon>Mastigocoleus</taxon>
    </lineage>
</organism>
<keyword evidence="1" id="KW-0472">Membrane</keyword>
<evidence type="ECO:0000313" key="3">
    <source>
        <dbReference type="Proteomes" id="UP000053372"/>
    </source>
</evidence>
<keyword evidence="1" id="KW-1133">Transmembrane helix</keyword>
<feature type="transmembrane region" description="Helical" evidence="1">
    <location>
        <begin position="152"/>
        <end position="172"/>
    </location>
</feature>